<dbReference type="Proteomes" id="UP000887580">
    <property type="component" value="Unplaced"/>
</dbReference>
<evidence type="ECO:0000313" key="1">
    <source>
        <dbReference type="Proteomes" id="UP000887580"/>
    </source>
</evidence>
<evidence type="ECO:0000313" key="2">
    <source>
        <dbReference type="WBParaSite" id="PS1159_v2.g9302.t1"/>
    </source>
</evidence>
<name>A0AC35GVN0_9BILA</name>
<reference evidence="2" key="1">
    <citation type="submission" date="2022-11" db="UniProtKB">
        <authorList>
            <consortium name="WormBaseParasite"/>
        </authorList>
    </citation>
    <scope>IDENTIFICATION</scope>
</reference>
<dbReference type="WBParaSite" id="PS1159_v2.g9302.t1">
    <property type="protein sequence ID" value="PS1159_v2.g9302.t1"/>
    <property type="gene ID" value="PS1159_v2.g9302"/>
</dbReference>
<organism evidence="1 2">
    <name type="scientific">Panagrolaimus sp. PS1159</name>
    <dbReference type="NCBI Taxonomy" id="55785"/>
    <lineage>
        <taxon>Eukaryota</taxon>
        <taxon>Metazoa</taxon>
        <taxon>Ecdysozoa</taxon>
        <taxon>Nematoda</taxon>
        <taxon>Chromadorea</taxon>
        <taxon>Rhabditida</taxon>
        <taxon>Tylenchina</taxon>
        <taxon>Panagrolaimomorpha</taxon>
        <taxon>Panagrolaimoidea</taxon>
        <taxon>Panagrolaimidae</taxon>
        <taxon>Panagrolaimus</taxon>
    </lineage>
</organism>
<proteinExistence type="predicted"/>
<accession>A0AC35GVN0</accession>
<sequence>MEELYTEEEEKSYQKIQSLLQENNEMKVKIKTLQNRINNSESFSSSPAKTCSSSPLSKNKHDSTLYQSLSKDYEILLENFHAVCDKNLELEEKIDKMNEQIKKLEKVVVERNLEEKEMHEIIEKLQIENSAKEEMIQNLNAVNA</sequence>
<protein>
    <submittedName>
        <fullName evidence="2">Uncharacterized protein</fullName>
    </submittedName>
</protein>